<dbReference type="InterPro" id="IPR036291">
    <property type="entry name" value="NAD(P)-bd_dom_sf"/>
</dbReference>
<dbReference type="PANTHER" id="PTHR43391">
    <property type="entry name" value="RETINOL DEHYDROGENASE-RELATED"/>
    <property type="match status" value="1"/>
</dbReference>
<dbReference type="InterPro" id="IPR002347">
    <property type="entry name" value="SDR_fam"/>
</dbReference>
<comment type="caution">
    <text evidence="5">The sequence shown here is derived from an EMBL/GenBank/DDBJ whole genome shotgun (WGS) entry which is preliminary data.</text>
</comment>
<evidence type="ECO:0000256" key="3">
    <source>
        <dbReference type="RuleBase" id="RU000363"/>
    </source>
</evidence>
<comment type="similarity">
    <text evidence="1 3">Belongs to the short-chain dehydrogenases/reductases (SDR) family.</text>
</comment>
<protein>
    <submittedName>
        <fullName evidence="5">NAD(P)-dependent dehydrogenase (Short-subunit alcohol dehydrogenase family)</fullName>
    </submittedName>
</protein>
<dbReference type="Gene3D" id="3.40.50.720">
    <property type="entry name" value="NAD(P)-binding Rossmann-like Domain"/>
    <property type="match status" value="1"/>
</dbReference>
<evidence type="ECO:0000256" key="1">
    <source>
        <dbReference type="ARBA" id="ARBA00006484"/>
    </source>
</evidence>
<dbReference type="CDD" id="cd05233">
    <property type="entry name" value="SDR_c"/>
    <property type="match status" value="1"/>
</dbReference>
<proteinExistence type="inferred from homology"/>
<dbReference type="EMBL" id="JAVDWW010000004">
    <property type="protein sequence ID" value="MDR7169171.1"/>
    <property type="molecule type" value="Genomic_DNA"/>
</dbReference>
<dbReference type="PRINTS" id="PR00081">
    <property type="entry name" value="GDHRDH"/>
</dbReference>
<reference evidence="5 6" key="1">
    <citation type="submission" date="2023-07" db="EMBL/GenBank/DDBJ databases">
        <title>Sorghum-associated microbial communities from plants grown in Nebraska, USA.</title>
        <authorList>
            <person name="Schachtman D."/>
        </authorList>
    </citation>
    <scope>NUCLEOTIDE SEQUENCE [LARGE SCALE GENOMIC DNA]</scope>
    <source>
        <strain evidence="5 6">4272</strain>
    </source>
</reference>
<organism evidence="5 6">
    <name type="scientific">Nocardia kruczakiae</name>
    <dbReference type="NCBI Taxonomy" id="261477"/>
    <lineage>
        <taxon>Bacteria</taxon>
        <taxon>Bacillati</taxon>
        <taxon>Actinomycetota</taxon>
        <taxon>Actinomycetes</taxon>
        <taxon>Mycobacteriales</taxon>
        <taxon>Nocardiaceae</taxon>
        <taxon>Nocardia</taxon>
    </lineage>
</organism>
<dbReference type="NCBIfam" id="NF004526">
    <property type="entry name" value="PRK05872.1"/>
    <property type="match status" value="1"/>
</dbReference>
<feature type="domain" description="Ketoreductase" evidence="4">
    <location>
        <begin position="28"/>
        <end position="209"/>
    </location>
</feature>
<accession>A0ABU1XF50</accession>
<dbReference type="Proteomes" id="UP001251217">
    <property type="component" value="Unassembled WGS sequence"/>
</dbReference>
<gene>
    <name evidence="5" type="ORF">J2W56_002912</name>
</gene>
<dbReference type="SMART" id="SM00822">
    <property type="entry name" value="PKS_KR"/>
    <property type="match status" value="1"/>
</dbReference>
<dbReference type="SUPFAM" id="SSF51735">
    <property type="entry name" value="NAD(P)-binding Rossmann-fold domains"/>
    <property type="match status" value="1"/>
</dbReference>
<sequence>MITGPFDMVRTLLAPVLGGGERLDVRDKVVVITGGAAGIGYELARLLYDRGAYVALFDIDAEAVRAGAAALGIRAVAIAVDVADREGVRLAVGQVRENFGRIDVVVANAGVVPRPATVRLLDPEEFDRVLAINLTGAFNTVQPALDDVIAAHGHVVVVSSCAAFAPGMGGSPYMVSKAGVEQLGRALRVELGGTGASAGIAYFGVVETAMTHDTLDEDELGAEFGALLPWPLNQRITARRAAEVIAGAIERRSARTVAPAGWEPYALLRGAVNVALDHKLSVDERVRSLTQRLEQRILADRGR</sequence>
<dbReference type="InterPro" id="IPR057326">
    <property type="entry name" value="KR_dom"/>
</dbReference>
<keyword evidence="6" id="KW-1185">Reference proteome</keyword>
<name>A0ABU1XF50_9NOCA</name>
<evidence type="ECO:0000256" key="2">
    <source>
        <dbReference type="ARBA" id="ARBA00023002"/>
    </source>
</evidence>
<evidence type="ECO:0000313" key="6">
    <source>
        <dbReference type="Proteomes" id="UP001251217"/>
    </source>
</evidence>
<dbReference type="PANTHER" id="PTHR43391:SF94">
    <property type="entry name" value="OXIDOREDUCTASE-RELATED"/>
    <property type="match status" value="1"/>
</dbReference>
<keyword evidence="2" id="KW-0560">Oxidoreductase</keyword>
<dbReference type="PRINTS" id="PR00080">
    <property type="entry name" value="SDRFAMILY"/>
</dbReference>
<dbReference type="RefSeq" id="WP_310402141.1">
    <property type="nucleotide sequence ID" value="NZ_JAVDWW010000004.1"/>
</dbReference>
<evidence type="ECO:0000259" key="4">
    <source>
        <dbReference type="SMART" id="SM00822"/>
    </source>
</evidence>
<dbReference type="Pfam" id="PF00106">
    <property type="entry name" value="adh_short"/>
    <property type="match status" value="1"/>
</dbReference>
<evidence type="ECO:0000313" key="5">
    <source>
        <dbReference type="EMBL" id="MDR7169171.1"/>
    </source>
</evidence>